<protein>
    <submittedName>
        <fullName evidence="2">Uncharacterized protein</fullName>
    </submittedName>
</protein>
<dbReference type="RefSeq" id="WP_184141987.1">
    <property type="nucleotide sequence ID" value="NZ_JACHIK010000003.1"/>
</dbReference>
<proteinExistence type="predicted"/>
<organism evidence="2 3">
    <name type="scientific">Shinella fusca</name>
    <dbReference type="NCBI Taxonomy" id="544480"/>
    <lineage>
        <taxon>Bacteria</taxon>
        <taxon>Pseudomonadati</taxon>
        <taxon>Pseudomonadota</taxon>
        <taxon>Alphaproteobacteria</taxon>
        <taxon>Hyphomicrobiales</taxon>
        <taxon>Rhizobiaceae</taxon>
        <taxon>Shinella</taxon>
    </lineage>
</organism>
<dbReference type="Proteomes" id="UP000535406">
    <property type="component" value="Unassembled WGS sequence"/>
</dbReference>
<dbReference type="EMBL" id="JACHIK010000003">
    <property type="protein sequence ID" value="MBB5041894.1"/>
    <property type="molecule type" value="Genomic_DNA"/>
</dbReference>
<comment type="caution">
    <text evidence="2">The sequence shown here is derived from an EMBL/GenBank/DDBJ whole genome shotgun (WGS) entry which is preliminary data.</text>
</comment>
<keyword evidence="3" id="KW-1185">Reference proteome</keyword>
<name>A0A7W7YTC8_9HYPH</name>
<feature type="region of interest" description="Disordered" evidence="1">
    <location>
        <begin position="87"/>
        <end position="110"/>
    </location>
</feature>
<evidence type="ECO:0000256" key="1">
    <source>
        <dbReference type="SAM" id="MobiDB-lite"/>
    </source>
</evidence>
<gene>
    <name evidence="2" type="ORF">HNQ66_001277</name>
</gene>
<dbReference type="AlphaFoldDB" id="A0A7W7YTC8"/>
<sequence length="110" mass="12035">MRLFPAIDSEPAPAYTDPADLAFFEAHPERSYRARAPFAREIFQALSRGHCLDLEPGQSLAVIVTRVSNTFITTLAKVRLDQPGVYPDNDDDIRGGFRGPRPVAPAGIPA</sequence>
<accession>A0A7W7YTC8</accession>
<evidence type="ECO:0000313" key="3">
    <source>
        <dbReference type="Proteomes" id="UP000535406"/>
    </source>
</evidence>
<reference evidence="2 3" key="1">
    <citation type="submission" date="2020-08" db="EMBL/GenBank/DDBJ databases">
        <title>Genomic Encyclopedia of Type Strains, Phase IV (KMG-IV): sequencing the most valuable type-strain genomes for metagenomic binning, comparative biology and taxonomic classification.</title>
        <authorList>
            <person name="Goeker M."/>
        </authorList>
    </citation>
    <scope>NUCLEOTIDE SEQUENCE [LARGE SCALE GENOMIC DNA]</scope>
    <source>
        <strain evidence="2 3">DSM 21319</strain>
    </source>
</reference>
<evidence type="ECO:0000313" key="2">
    <source>
        <dbReference type="EMBL" id="MBB5041894.1"/>
    </source>
</evidence>